<reference evidence="2 3" key="1">
    <citation type="submission" date="2015-07" db="EMBL/GenBank/DDBJ databases">
        <title>Comparative genomics of the Sigatoka disease complex on banana suggests a link between parallel evolutionary changes in Pseudocercospora fijiensis and Pseudocercospora eumusae and increased virulence on the banana host.</title>
        <authorList>
            <person name="Chang T.-C."/>
            <person name="Salvucci A."/>
            <person name="Crous P.W."/>
            <person name="Stergiopoulos I."/>
        </authorList>
    </citation>
    <scope>NUCLEOTIDE SEQUENCE [LARGE SCALE GENOMIC DNA]</scope>
    <source>
        <strain evidence="2 3">CBS 114824</strain>
    </source>
</reference>
<comment type="caution">
    <text evidence="2">The sequence shown here is derived from an EMBL/GenBank/DDBJ whole genome shotgun (WGS) entry which is preliminary data.</text>
</comment>
<accession>A0A139HF16</accession>
<dbReference type="AlphaFoldDB" id="A0A139HF16"/>
<sequence length="271" mass="30870">MATTIDPEVLTPSHHPASSLYTVASTVDIRHNSIQHNKVVFHLLQTHLSWTPEQPCLVTTTSRPRRQCRSRHSIVAQNVPQIFEKCLVEVATADRGGNDVEAHEFEALRWVLELIDLARCERHRKLIDMLSTRQDFNEKVMGLVRKLRSVRLGHQDLSLLQPSVMRYKDAVQMSEFVRLSLQNMRQMWEQEARQARIDRRLSSAGSGPSSSSSSRVTMPNVTVGRHEGTQDNDFRSTAGTALLDNGHEDDEEGRMEDWFNFEEASNHSVTS</sequence>
<proteinExistence type="predicted"/>
<evidence type="ECO:0000313" key="2">
    <source>
        <dbReference type="EMBL" id="KXT01064.1"/>
    </source>
</evidence>
<organism evidence="2 3">
    <name type="scientific">Pseudocercospora eumusae</name>
    <dbReference type="NCBI Taxonomy" id="321146"/>
    <lineage>
        <taxon>Eukaryota</taxon>
        <taxon>Fungi</taxon>
        <taxon>Dikarya</taxon>
        <taxon>Ascomycota</taxon>
        <taxon>Pezizomycotina</taxon>
        <taxon>Dothideomycetes</taxon>
        <taxon>Dothideomycetidae</taxon>
        <taxon>Mycosphaerellales</taxon>
        <taxon>Mycosphaerellaceae</taxon>
        <taxon>Pseudocercospora</taxon>
    </lineage>
</organism>
<evidence type="ECO:0000256" key="1">
    <source>
        <dbReference type="SAM" id="MobiDB-lite"/>
    </source>
</evidence>
<evidence type="ECO:0000313" key="3">
    <source>
        <dbReference type="Proteomes" id="UP000070133"/>
    </source>
</evidence>
<dbReference type="EMBL" id="LFZN01000062">
    <property type="protein sequence ID" value="KXT01066.1"/>
    <property type="molecule type" value="Genomic_DNA"/>
</dbReference>
<dbReference type="EMBL" id="LFZN01000062">
    <property type="protein sequence ID" value="KXT01064.1"/>
    <property type="molecule type" value="Genomic_DNA"/>
</dbReference>
<name>A0A139HF16_9PEZI</name>
<feature type="region of interest" description="Disordered" evidence="1">
    <location>
        <begin position="199"/>
        <end position="271"/>
    </location>
</feature>
<protein>
    <submittedName>
        <fullName evidence="2">Uncharacterized protein</fullName>
    </submittedName>
</protein>
<feature type="compositionally biased region" description="Basic and acidic residues" evidence="1">
    <location>
        <begin position="224"/>
        <end position="234"/>
    </location>
</feature>
<keyword evidence="3" id="KW-1185">Reference proteome</keyword>
<gene>
    <name evidence="2" type="ORF">AC578_4117</name>
</gene>
<dbReference type="Proteomes" id="UP000070133">
    <property type="component" value="Unassembled WGS sequence"/>
</dbReference>
<feature type="compositionally biased region" description="Low complexity" evidence="1">
    <location>
        <begin position="202"/>
        <end position="214"/>
    </location>
</feature>
<dbReference type="OrthoDB" id="10437575at2759"/>